<dbReference type="AlphaFoldDB" id="A0A9W4ULG4"/>
<name>A0A9W4ULG4_9PLEO</name>
<feature type="compositionally biased region" description="Basic and acidic residues" evidence="1">
    <location>
        <begin position="219"/>
        <end position="237"/>
    </location>
</feature>
<reference evidence="2" key="1">
    <citation type="submission" date="2023-01" db="EMBL/GenBank/DDBJ databases">
        <authorList>
            <person name="Van Ghelder C."/>
            <person name="Rancurel C."/>
        </authorList>
    </citation>
    <scope>NUCLEOTIDE SEQUENCE</scope>
    <source>
        <strain evidence="2">CNCM I-4278</strain>
    </source>
</reference>
<feature type="compositionally biased region" description="Low complexity" evidence="1">
    <location>
        <begin position="119"/>
        <end position="130"/>
    </location>
</feature>
<feature type="compositionally biased region" description="Basic and acidic residues" evidence="1">
    <location>
        <begin position="131"/>
        <end position="141"/>
    </location>
</feature>
<protein>
    <submittedName>
        <fullName evidence="2">Uncharacterized protein</fullName>
    </submittedName>
</protein>
<feature type="compositionally biased region" description="Basic residues" evidence="1">
    <location>
        <begin position="1"/>
        <end position="11"/>
    </location>
</feature>
<dbReference type="EMBL" id="CAOQHR010000006">
    <property type="protein sequence ID" value="CAI6336418.1"/>
    <property type="molecule type" value="Genomic_DNA"/>
</dbReference>
<feature type="compositionally biased region" description="Acidic residues" evidence="1">
    <location>
        <begin position="284"/>
        <end position="303"/>
    </location>
</feature>
<feature type="region of interest" description="Disordered" evidence="1">
    <location>
        <begin position="1"/>
        <end position="55"/>
    </location>
</feature>
<feature type="compositionally biased region" description="Basic and acidic residues" evidence="1">
    <location>
        <begin position="266"/>
        <end position="275"/>
    </location>
</feature>
<feature type="compositionally biased region" description="Basic residues" evidence="1">
    <location>
        <begin position="91"/>
        <end position="111"/>
    </location>
</feature>
<evidence type="ECO:0000256" key="1">
    <source>
        <dbReference type="SAM" id="MobiDB-lite"/>
    </source>
</evidence>
<evidence type="ECO:0000313" key="3">
    <source>
        <dbReference type="Proteomes" id="UP001152607"/>
    </source>
</evidence>
<dbReference type="OrthoDB" id="5408144at2759"/>
<feature type="compositionally biased region" description="Basic and acidic residues" evidence="1">
    <location>
        <begin position="304"/>
        <end position="320"/>
    </location>
</feature>
<evidence type="ECO:0000313" key="2">
    <source>
        <dbReference type="EMBL" id="CAI6336418.1"/>
    </source>
</evidence>
<dbReference type="Proteomes" id="UP001152607">
    <property type="component" value="Unassembled WGS sequence"/>
</dbReference>
<accession>A0A9W4ULG4</accession>
<feature type="compositionally biased region" description="Polar residues" evidence="1">
    <location>
        <begin position="12"/>
        <end position="23"/>
    </location>
</feature>
<sequence>MPLRSRLRRAFTRTNSTEDSNAPSKPHGFHRPRKTKTDPLVYQPGEKMPPLKYRRPVAPEHKALLESFSWDKAWRHRSETSLYSPMGSRIPSRKSSYRSFSRRSMHRRSMSRSRGGDDGSAVDSGVGASLSDERPERLREGSDEEGDVTNAQPTDCPRAVVGLSRNPTEDPKRPRRKSSSIHESVKPSTSRPPTSDRNRRPSSSKRERDAPFSPEDLELALKKSNLEATKEESEHSKAATPKAVEENDATIKAVPAPVAQPPQAPESEKMEEHTDSVTGILYTDYEDCDDEYDEHDDDDDDDSEHWRMDYEREPRPRERMISFTSSSRQSFAKPLPSMLDV</sequence>
<gene>
    <name evidence="2" type="ORF">PDIGIT_LOCUS9517</name>
</gene>
<proteinExistence type="predicted"/>
<comment type="caution">
    <text evidence="2">The sequence shown here is derived from an EMBL/GenBank/DDBJ whole genome shotgun (WGS) entry which is preliminary data.</text>
</comment>
<feature type="region of interest" description="Disordered" evidence="1">
    <location>
        <begin position="80"/>
        <end position="341"/>
    </location>
</feature>
<organism evidence="2 3">
    <name type="scientific">Periconia digitata</name>
    <dbReference type="NCBI Taxonomy" id="1303443"/>
    <lineage>
        <taxon>Eukaryota</taxon>
        <taxon>Fungi</taxon>
        <taxon>Dikarya</taxon>
        <taxon>Ascomycota</taxon>
        <taxon>Pezizomycotina</taxon>
        <taxon>Dothideomycetes</taxon>
        <taxon>Pleosporomycetidae</taxon>
        <taxon>Pleosporales</taxon>
        <taxon>Massarineae</taxon>
        <taxon>Periconiaceae</taxon>
        <taxon>Periconia</taxon>
    </lineage>
</organism>
<keyword evidence="3" id="KW-1185">Reference proteome</keyword>
<feature type="compositionally biased region" description="Basic and acidic residues" evidence="1">
    <location>
        <begin position="194"/>
        <end position="210"/>
    </location>
</feature>